<dbReference type="Pfam" id="PF02732">
    <property type="entry name" value="ERCC4"/>
    <property type="match status" value="1"/>
</dbReference>
<proteinExistence type="inferred from homology"/>
<dbReference type="OrthoDB" id="5963188at2759"/>
<keyword evidence="2" id="KW-0540">Nuclease</keyword>
<feature type="domain" description="ERCC4" evidence="4">
    <location>
        <begin position="28"/>
        <end position="149"/>
    </location>
</feature>
<sequence length="542" mass="61206">MSTTVAADDDVEDPKKKSGIKGGDWHVVLLVDSNERCQPTTKFAPRQDLVDHVNQHFTKYSCSSDTGIPHCESRRLLAGDYLWVARHTITGEERVLDTVIERKSFSDLVSTLTGKKNNRFAPLNRMEIQIKKLQATTLPHKWLLVEHHASKFLPDHCKKAAVHFLNQFKKQQQNNNNNPSSVELRRTKNVSGTLQFLLEQHEHMRNQMRRRRGCNQKQPEGPPFAPTNVGTIDQLNQSIQSALDDPQFQYYLALRRVDKMGDNKAQVIMNRFPKRDNLTDFLATTAVKQAVKELASLELVGKVLAERILQVFATPKVAVVTPPSRAKATTTPKRRNYDDDDDDDYDNQHRKKRPRRLFDTGSATVSTPASTRRRPLPNSNSDSSSNDDSQLNGERKKRPILVDNPQSAVKRPNLLESDSSDDISNDELYQPPSAPGSTGSHRPSLSSKERLALLQSDSSDDEELFWDPFDRTKWKRRLEGDALAPTAPTNKSSPTTTSPAKGSALTTAATANTTGQQTQRREFRRSRKKRPIPDDSYVIEID</sequence>
<keyword evidence="2" id="KW-0479">Metal-binding</keyword>
<dbReference type="Proteomes" id="UP001153069">
    <property type="component" value="Unassembled WGS sequence"/>
</dbReference>
<dbReference type="GO" id="GO:0003677">
    <property type="term" value="F:DNA binding"/>
    <property type="evidence" value="ECO:0007669"/>
    <property type="project" value="UniProtKB-UniRule"/>
</dbReference>
<evidence type="ECO:0000313" key="5">
    <source>
        <dbReference type="EMBL" id="CAB9526072.1"/>
    </source>
</evidence>
<accession>A0A9N8EQD2</accession>
<protein>
    <recommendedName>
        <fullName evidence="2">Crossover junction endonuclease MUS81</fullName>
        <ecNumber evidence="2">3.1.22.-</ecNumber>
    </recommendedName>
</protein>
<feature type="region of interest" description="Disordered" evidence="3">
    <location>
        <begin position="321"/>
        <end position="447"/>
    </location>
</feature>
<dbReference type="PANTHER" id="PTHR13451">
    <property type="entry name" value="CLASS II CROSSOVER JUNCTION ENDONUCLEASE MUS81"/>
    <property type="match status" value="1"/>
</dbReference>
<dbReference type="GO" id="GO:0008821">
    <property type="term" value="F:crossover junction DNA endonuclease activity"/>
    <property type="evidence" value="ECO:0007669"/>
    <property type="project" value="UniProtKB-UniRule"/>
</dbReference>
<dbReference type="GO" id="GO:0000727">
    <property type="term" value="P:double-strand break repair via break-induced replication"/>
    <property type="evidence" value="ECO:0007669"/>
    <property type="project" value="UniProtKB-UniRule"/>
</dbReference>
<keyword evidence="2" id="KW-0460">Magnesium</keyword>
<feature type="compositionally biased region" description="Low complexity" evidence="3">
    <location>
        <begin position="484"/>
        <end position="518"/>
    </location>
</feature>
<keyword evidence="2" id="KW-0234">DNA repair</keyword>
<dbReference type="PANTHER" id="PTHR13451:SF0">
    <property type="entry name" value="CROSSOVER JUNCTION ENDONUCLEASE MUS81"/>
    <property type="match status" value="1"/>
</dbReference>
<keyword evidence="2" id="KW-0539">Nucleus</keyword>
<dbReference type="EC" id="3.1.22.-" evidence="2"/>
<feature type="compositionally biased region" description="Low complexity" evidence="3">
    <location>
        <begin position="378"/>
        <end position="389"/>
    </location>
</feature>
<dbReference type="GO" id="GO:0048476">
    <property type="term" value="C:Holliday junction resolvase complex"/>
    <property type="evidence" value="ECO:0007669"/>
    <property type="project" value="UniProtKB-UniRule"/>
</dbReference>
<organism evidence="5 6">
    <name type="scientific">Seminavis robusta</name>
    <dbReference type="NCBI Taxonomy" id="568900"/>
    <lineage>
        <taxon>Eukaryota</taxon>
        <taxon>Sar</taxon>
        <taxon>Stramenopiles</taxon>
        <taxon>Ochrophyta</taxon>
        <taxon>Bacillariophyta</taxon>
        <taxon>Bacillariophyceae</taxon>
        <taxon>Bacillariophycidae</taxon>
        <taxon>Naviculales</taxon>
        <taxon>Naviculaceae</taxon>
        <taxon>Seminavis</taxon>
    </lineage>
</organism>
<feature type="compositionally biased region" description="Polar residues" evidence="3">
    <location>
        <begin position="361"/>
        <end position="370"/>
    </location>
</feature>
<dbReference type="EMBL" id="CAICTM010001769">
    <property type="protein sequence ID" value="CAB9526072.1"/>
    <property type="molecule type" value="Genomic_DNA"/>
</dbReference>
<dbReference type="InterPro" id="IPR033309">
    <property type="entry name" value="Mus81"/>
</dbReference>
<comment type="similarity">
    <text evidence="2">Belongs to the XPF family.</text>
</comment>
<comment type="subcellular location">
    <subcellularLocation>
        <location evidence="2">Nucleus</location>
    </subcellularLocation>
</comment>
<comment type="caution">
    <text evidence="5">The sequence shown here is derived from an EMBL/GenBank/DDBJ whole genome shotgun (WGS) entry which is preliminary data.</text>
</comment>
<reference evidence="5" key="1">
    <citation type="submission" date="2020-06" db="EMBL/GenBank/DDBJ databases">
        <authorList>
            <consortium name="Plant Systems Biology data submission"/>
        </authorList>
    </citation>
    <scope>NUCLEOTIDE SEQUENCE</scope>
    <source>
        <strain evidence="5">D6</strain>
    </source>
</reference>
<evidence type="ECO:0000259" key="4">
    <source>
        <dbReference type="SMART" id="SM00891"/>
    </source>
</evidence>
<dbReference type="GO" id="GO:0005634">
    <property type="term" value="C:nucleus"/>
    <property type="evidence" value="ECO:0007669"/>
    <property type="project" value="UniProtKB-SubCell"/>
</dbReference>
<dbReference type="GO" id="GO:0048257">
    <property type="term" value="F:3'-flap endonuclease activity"/>
    <property type="evidence" value="ECO:0007669"/>
    <property type="project" value="TreeGrafter"/>
</dbReference>
<dbReference type="GO" id="GO:0006308">
    <property type="term" value="P:DNA catabolic process"/>
    <property type="evidence" value="ECO:0007669"/>
    <property type="project" value="UniProtKB-UniRule"/>
</dbReference>
<dbReference type="GO" id="GO:0000712">
    <property type="term" value="P:resolution of meiotic recombination intermediates"/>
    <property type="evidence" value="ECO:0007669"/>
    <property type="project" value="TreeGrafter"/>
</dbReference>
<dbReference type="GO" id="GO:0046872">
    <property type="term" value="F:metal ion binding"/>
    <property type="evidence" value="ECO:0007669"/>
    <property type="project" value="UniProtKB-UniRule"/>
</dbReference>
<keyword evidence="6" id="KW-1185">Reference proteome</keyword>
<evidence type="ECO:0000313" key="6">
    <source>
        <dbReference type="Proteomes" id="UP001153069"/>
    </source>
</evidence>
<gene>
    <name evidence="5" type="ORF">SEMRO_1771_G296660.1</name>
</gene>
<dbReference type="InterPro" id="IPR006166">
    <property type="entry name" value="ERCC4_domain"/>
</dbReference>
<feature type="region of interest" description="Disordered" evidence="3">
    <location>
        <begin position="477"/>
        <end position="542"/>
    </location>
</feature>
<keyword evidence="2" id="KW-0227">DNA damage</keyword>
<dbReference type="SUPFAM" id="SSF52980">
    <property type="entry name" value="Restriction endonuclease-like"/>
    <property type="match status" value="1"/>
</dbReference>
<evidence type="ECO:0000256" key="2">
    <source>
        <dbReference type="RuleBase" id="RU369042"/>
    </source>
</evidence>
<dbReference type="InterPro" id="IPR011335">
    <property type="entry name" value="Restrct_endonuc-II-like"/>
</dbReference>
<evidence type="ECO:0000256" key="3">
    <source>
        <dbReference type="SAM" id="MobiDB-lite"/>
    </source>
</evidence>
<feature type="compositionally biased region" description="Polar residues" evidence="3">
    <location>
        <begin position="435"/>
        <end position="446"/>
    </location>
</feature>
<evidence type="ECO:0000256" key="1">
    <source>
        <dbReference type="ARBA" id="ARBA00022801"/>
    </source>
</evidence>
<dbReference type="Gene3D" id="3.40.50.10130">
    <property type="match status" value="1"/>
</dbReference>
<keyword evidence="2" id="KW-0255">Endonuclease</keyword>
<keyword evidence="1 2" id="KW-0378">Hydrolase</keyword>
<dbReference type="AlphaFoldDB" id="A0A9N8EQD2"/>
<comment type="subunit">
    <text evidence="2">Interacts with EME1.</text>
</comment>
<name>A0A9N8EQD2_9STRA</name>
<comment type="cofactor">
    <cofactor evidence="2">
        <name>Mg(2+)</name>
        <dbReference type="ChEBI" id="CHEBI:18420"/>
    </cofactor>
</comment>
<comment type="function">
    <text evidence="2">Interacts with EME1 to form a DNA structure-specific endonuclease with substrate preference for branched DNA structures with a 5'-end at the branch nick. Typical substrates include 3'-flap structures, D-loops, replication forks and nicked Holliday junctions. May be required in mitosis for the processing of stalled or collapsed replication fork intermediates. May be required in meiosis for the repair of meiosis-specific double strand breaks subsequent to single-end invasion (SEI).</text>
</comment>
<dbReference type="GO" id="GO:0031573">
    <property type="term" value="P:mitotic intra-S DNA damage checkpoint signaling"/>
    <property type="evidence" value="ECO:0007669"/>
    <property type="project" value="TreeGrafter"/>
</dbReference>
<dbReference type="SMART" id="SM00891">
    <property type="entry name" value="ERCC4"/>
    <property type="match status" value="1"/>
</dbReference>
<keyword evidence="2" id="KW-0233">DNA recombination</keyword>